<gene>
    <name evidence="8" type="ORF">PCL1606_11580</name>
</gene>
<dbReference type="InterPro" id="IPR036890">
    <property type="entry name" value="HATPase_C_sf"/>
</dbReference>
<dbReference type="Gene3D" id="1.10.287.130">
    <property type="match status" value="1"/>
</dbReference>
<evidence type="ECO:0000256" key="6">
    <source>
        <dbReference type="SAM" id="Phobius"/>
    </source>
</evidence>
<dbReference type="AlphaFoldDB" id="A0A0D5XU69"/>
<dbReference type="Gene3D" id="3.30.565.10">
    <property type="entry name" value="Histidine kinase-like ATPase, C-terminal domain"/>
    <property type="match status" value="1"/>
</dbReference>
<dbReference type="InterPro" id="IPR050428">
    <property type="entry name" value="TCS_sensor_his_kinase"/>
</dbReference>
<dbReference type="CDD" id="cd00082">
    <property type="entry name" value="HisKA"/>
    <property type="match status" value="1"/>
</dbReference>
<keyword evidence="6" id="KW-0812">Transmembrane</keyword>
<dbReference type="Proteomes" id="UP000032748">
    <property type="component" value="Chromosome"/>
</dbReference>
<accession>A0A0D5XU69</accession>
<dbReference type="GO" id="GO:0005886">
    <property type="term" value="C:plasma membrane"/>
    <property type="evidence" value="ECO:0007669"/>
    <property type="project" value="TreeGrafter"/>
</dbReference>
<dbReference type="InterPro" id="IPR036097">
    <property type="entry name" value="HisK_dim/P_sf"/>
</dbReference>
<dbReference type="EC" id="2.7.13.3" evidence="2"/>
<dbReference type="PROSITE" id="PS50109">
    <property type="entry name" value="HIS_KIN"/>
    <property type="match status" value="1"/>
</dbReference>
<sequence>MRKGLSLKWVISGSFLLLIAVVLLIYSLLLPEYSVRGLLYTASAMMEEEALYFVRHYEKDPDRPPPQNYFFNSVIGKEALPPKIRQLLDTPPTLSFGAVRVFGDLDADGQDEVKAILAQPLGDGKTLYMFDVDHDHEEGGEVETPLSDAYLDHELNSVHFISLAVFVPALIIIVLLVWWLVRPLGRLAQWSTTLKDPAAVSSQRPNFRFTEFNVLADSLAQSVQQVQAASLREGRLLRYTSHELRTPLAVLKANIELLALQSGGALPLPLQRIERSVLNMQRIAETLLWMSRELPEALPEEAVDMSGLLNELIEEHRYLIGSRDIELLLDIDNEPCRLPLTACRIVVGNFLRNALQYADEGSIEIGFRYPRLSIVNRIRDTRQVEPSGDFGYGLGLELMRQLCARLGWRIEVTTEQQHFCVSLEFADPAADAPEPAPGE</sequence>
<keyword evidence="3" id="KW-0597">Phosphoprotein</keyword>
<keyword evidence="4 8" id="KW-0808">Transferase</keyword>
<evidence type="ECO:0000256" key="5">
    <source>
        <dbReference type="ARBA" id="ARBA00022777"/>
    </source>
</evidence>
<dbReference type="InterPro" id="IPR003661">
    <property type="entry name" value="HisK_dim/P_dom"/>
</dbReference>
<evidence type="ECO:0000259" key="7">
    <source>
        <dbReference type="PROSITE" id="PS50109"/>
    </source>
</evidence>
<reference evidence="8 9" key="1">
    <citation type="journal article" date="2015" name="Mol. Plant Microbe Interact.">
        <title>Comparative Genomic Analysis of Pseudomonas chlororaphis PCL1606 Reveals New Insight into Antifungal Compounds Involved in Biocontrol.</title>
        <authorList>
            <person name="Calderon C.E."/>
            <person name="Ramos C."/>
            <person name="de Vicente A."/>
            <person name="Cazorla F.M."/>
        </authorList>
    </citation>
    <scope>NUCLEOTIDE SEQUENCE [LARGE SCALE GENOMIC DNA]</scope>
    <source>
        <strain evidence="8 9">PCL1606</strain>
    </source>
</reference>
<proteinExistence type="predicted"/>
<keyword evidence="6" id="KW-0472">Membrane</keyword>
<evidence type="ECO:0000313" key="8">
    <source>
        <dbReference type="EMBL" id="AKA22613.1"/>
    </source>
</evidence>
<comment type="catalytic activity">
    <reaction evidence="1">
        <text>ATP + protein L-histidine = ADP + protein N-phospho-L-histidine.</text>
        <dbReference type="EC" id="2.7.13.3"/>
    </reaction>
</comment>
<evidence type="ECO:0000256" key="1">
    <source>
        <dbReference type="ARBA" id="ARBA00000085"/>
    </source>
</evidence>
<feature type="transmembrane region" description="Helical" evidence="6">
    <location>
        <begin position="7"/>
        <end position="29"/>
    </location>
</feature>
<dbReference type="EMBL" id="CP011110">
    <property type="protein sequence ID" value="AKA22613.1"/>
    <property type="molecule type" value="Genomic_DNA"/>
</dbReference>
<organism evidence="8 9">
    <name type="scientific">Pseudomonas chlororaphis</name>
    <dbReference type="NCBI Taxonomy" id="587753"/>
    <lineage>
        <taxon>Bacteria</taxon>
        <taxon>Pseudomonadati</taxon>
        <taxon>Pseudomonadota</taxon>
        <taxon>Gammaproteobacteria</taxon>
        <taxon>Pseudomonadales</taxon>
        <taxon>Pseudomonadaceae</taxon>
        <taxon>Pseudomonas</taxon>
    </lineage>
</organism>
<dbReference type="PANTHER" id="PTHR45436:SF16">
    <property type="entry name" value="HISTIDINE KINASE"/>
    <property type="match status" value="1"/>
</dbReference>
<keyword evidence="6" id="KW-1133">Transmembrane helix</keyword>
<name>A0A0D5XU69_9PSED</name>
<dbReference type="RefSeq" id="WP_044464959.1">
    <property type="nucleotide sequence ID" value="NZ_CP011110.1"/>
</dbReference>
<dbReference type="SUPFAM" id="SSF55874">
    <property type="entry name" value="ATPase domain of HSP90 chaperone/DNA topoisomerase II/histidine kinase"/>
    <property type="match status" value="1"/>
</dbReference>
<dbReference type="SMART" id="SM00388">
    <property type="entry name" value="HisKA"/>
    <property type="match status" value="1"/>
</dbReference>
<dbReference type="SUPFAM" id="SSF47384">
    <property type="entry name" value="Homodimeric domain of signal transducing histidine kinase"/>
    <property type="match status" value="1"/>
</dbReference>
<evidence type="ECO:0000256" key="2">
    <source>
        <dbReference type="ARBA" id="ARBA00012438"/>
    </source>
</evidence>
<feature type="transmembrane region" description="Helical" evidence="6">
    <location>
        <begin position="160"/>
        <end position="181"/>
    </location>
</feature>
<evidence type="ECO:0000256" key="3">
    <source>
        <dbReference type="ARBA" id="ARBA00022553"/>
    </source>
</evidence>
<dbReference type="PANTHER" id="PTHR45436">
    <property type="entry name" value="SENSOR HISTIDINE KINASE YKOH"/>
    <property type="match status" value="1"/>
</dbReference>
<dbReference type="KEGG" id="pcz:PCL1606_11580"/>
<dbReference type="InterPro" id="IPR005467">
    <property type="entry name" value="His_kinase_dom"/>
</dbReference>
<protein>
    <recommendedName>
        <fullName evidence="2">histidine kinase</fullName>
        <ecNumber evidence="2">2.7.13.3</ecNumber>
    </recommendedName>
</protein>
<feature type="domain" description="Histidine kinase" evidence="7">
    <location>
        <begin position="239"/>
        <end position="429"/>
    </location>
</feature>
<evidence type="ECO:0000313" key="9">
    <source>
        <dbReference type="Proteomes" id="UP000032748"/>
    </source>
</evidence>
<dbReference type="PATRIC" id="fig|587753.10.peg.1151"/>
<dbReference type="Pfam" id="PF00512">
    <property type="entry name" value="HisKA"/>
    <property type="match status" value="1"/>
</dbReference>
<evidence type="ECO:0000256" key="4">
    <source>
        <dbReference type="ARBA" id="ARBA00022679"/>
    </source>
</evidence>
<keyword evidence="5 8" id="KW-0418">Kinase</keyword>
<dbReference type="GO" id="GO:0000155">
    <property type="term" value="F:phosphorelay sensor kinase activity"/>
    <property type="evidence" value="ECO:0007669"/>
    <property type="project" value="InterPro"/>
</dbReference>
<dbReference type="OrthoDB" id="9121563at2"/>